<evidence type="ECO:0008006" key="5">
    <source>
        <dbReference type="Google" id="ProtNLM"/>
    </source>
</evidence>
<dbReference type="RefSeq" id="WP_139182388.1">
    <property type="nucleotide sequence ID" value="NZ_CP119563.1"/>
</dbReference>
<sequence length="161" mass="18045">MSEMKRDSVLNYRPGTDSELPLEPGEKVSQVFLPDLRRYWMDHLVLGGLGAVLVSAVLVWLDKTEQIPVAIIAILIGMAARAAWFRSEAFARRWQLTDRRLIGPQGKQAMLLEIERVRSLIGDVQIVTKSGDKHLIRHLAEAAPVVAAIEAAKSRRAREVR</sequence>
<accession>A0A1G7FMB8</accession>
<reference evidence="3 4" key="1">
    <citation type="submission" date="2016-10" db="EMBL/GenBank/DDBJ databases">
        <authorList>
            <person name="de Groot N.N."/>
        </authorList>
    </citation>
    <scope>NUCLEOTIDE SEQUENCE [LARGE SCALE GENOMIC DNA]</scope>
    <source>
        <strain evidence="4">DSM 938 / 37b4</strain>
    </source>
</reference>
<gene>
    <name evidence="3" type="ORF">SAMN04244550_01035</name>
</gene>
<protein>
    <recommendedName>
        <fullName evidence="5">DUF304 domain-containing protein</fullName>
    </recommendedName>
</protein>
<dbReference type="OrthoDB" id="7861868at2"/>
<feature type="transmembrane region" description="Helical" evidence="2">
    <location>
        <begin position="67"/>
        <end position="84"/>
    </location>
</feature>
<keyword evidence="2" id="KW-0472">Membrane</keyword>
<dbReference type="AlphaFoldDB" id="A0A1G7FMB8"/>
<evidence type="ECO:0000313" key="4">
    <source>
        <dbReference type="Proteomes" id="UP000183812"/>
    </source>
</evidence>
<evidence type="ECO:0000256" key="1">
    <source>
        <dbReference type="SAM" id="MobiDB-lite"/>
    </source>
</evidence>
<name>A0A1G7FMB8_RHOCA</name>
<evidence type="ECO:0000256" key="2">
    <source>
        <dbReference type="SAM" id="Phobius"/>
    </source>
</evidence>
<evidence type="ECO:0000313" key="3">
    <source>
        <dbReference type="EMBL" id="SDE77016.1"/>
    </source>
</evidence>
<keyword evidence="2" id="KW-1133">Transmembrane helix</keyword>
<keyword evidence="2" id="KW-0812">Transmembrane</keyword>
<feature type="region of interest" description="Disordered" evidence="1">
    <location>
        <begin position="1"/>
        <end position="21"/>
    </location>
</feature>
<proteinExistence type="predicted"/>
<feature type="transmembrane region" description="Helical" evidence="2">
    <location>
        <begin position="44"/>
        <end position="61"/>
    </location>
</feature>
<dbReference type="EMBL" id="FNAY01000003">
    <property type="protein sequence ID" value="SDE77016.1"/>
    <property type="molecule type" value="Genomic_DNA"/>
</dbReference>
<organism evidence="3 4">
    <name type="scientific">Rhodobacter capsulatus</name>
    <name type="common">Rhodopseudomonas capsulata</name>
    <dbReference type="NCBI Taxonomy" id="1061"/>
    <lineage>
        <taxon>Bacteria</taxon>
        <taxon>Pseudomonadati</taxon>
        <taxon>Pseudomonadota</taxon>
        <taxon>Alphaproteobacteria</taxon>
        <taxon>Rhodobacterales</taxon>
        <taxon>Rhodobacter group</taxon>
        <taxon>Rhodobacter</taxon>
    </lineage>
</organism>
<dbReference type="Proteomes" id="UP000183812">
    <property type="component" value="Unassembled WGS sequence"/>
</dbReference>